<evidence type="ECO:0000313" key="2">
    <source>
        <dbReference type="EMBL" id="EOT38424.1"/>
    </source>
</evidence>
<gene>
    <name evidence="2" type="ORF">OMK_02693</name>
</gene>
<evidence type="ECO:0000313" key="3">
    <source>
        <dbReference type="Proteomes" id="UP000014127"/>
    </source>
</evidence>
<dbReference type="HOGENOM" id="CLU_1658117_0_0_9"/>
<dbReference type="STRING" id="44009.RV01_GL002277"/>
<feature type="transmembrane region" description="Helical" evidence="1">
    <location>
        <begin position="31"/>
        <end position="52"/>
    </location>
</feature>
<sequence>MITTSLLFIIVFIGLFLIRRAEKRAITKMTLLLEMTATTTLSYLAALVIWLLANRFSLLHSTGVTWLIWLLMFICGVIGIRTLGNRLKETSQETKNIWITPFAKELAYHASVFWKLITVIAMMTFISTSTQPNNFFLLSLSFTLTVALIMESAGKLFRL</sequence>
<dbReference type="AlphaFoldDB" id="S0JZY3"/>
<comment type="caution">
    <text evidence="2">The sequence shown here is derived from an EMBL/GenBank/DDBJ whole genome shotgun (WGS) entry which is preliminary data.</text>
</comment>
<feature type="transmembrane region" description="Helical" evidence="1">
    <location>
        <begin position="64"/>
        <end position="84"/>
    </location>
</feature>
<reference evidence="2 3" key="1">
    <citation type="submission" date="2013-03" db="EMBL/GenBank/DDBJ databases">
        <title>The Genome Sequence of Enterococcus dispar ATCC_51266 (Illumina only assembly).</title>
        <authorList>
            <consortium name="The Broad Institute Genomics Platform"/>
            <consortium name="The Broad Institute Genome Sequencing Center for Infectious Disease"/>
            <person name="Earl A."/>
            <person name="Russ C."/>
            <person name="Gilmore M."/>
            <person name="Surin D."/>
            <person name="Walker B."/>
            <person name="Young S."/>
            <person name="Zeng Q."/>
            <person name="Gargeya S."/>
            <person name="Fitzgerald M."/>
            <person name="Haas B."/>
            <person name="Abouelleil A."/>
            <person name="Allen A.W."/>
            <person name="Alvarado L."/>
            <person name="Arachchi H.M."/>
            <person name="Berlin A.M."/>
            <person name="Chapman S.B."/>
            <person name="Gainer-Dewar J."/>
            <person name="Goldberg J."/>
            <person name="Griggs A."/>
            <person name="Gujja S."/>
            <person name="Hansen M."/>
            <person name="Howarth C."/>
            <person name="Imamovic A."/>
            <person name="Ireland A."/>
            <person name="Larimer J."/>
            <person name="McCowan C."/>
            <person name="Murphy C."/>
            <person name="Pearson M."/>
            <person name="Poon T.W."/>
            <person name="Priest M."/>
            <person name="Roberts A."/>
            <person name="Saif S."/>
            <person name="Shea T."/>
            <person name="Sisk P."/>
            <person name="Sykes S."/>
            <person name="Wortman J."/>
            <person name="Nusbaum C."/>
            <person name="Birren B."/>
        </authorList>
    </citation>
    <scope>NUCLEOTIDE SEQUENCE [LARGE SCALE GENOMIC DNA]</scope>
    <source>
        <strain evidence="2 3">ATCC 51266</strain>
    </source>
</reference>
<organism evidence="2 3">
    <name type="scientific">Enterococcus dispar ATCC 51266</name>
    <dbReference type="NCBI Taxonomy" id="1139219"/>
    <lineage>
        <taxon>Bacteria</taxon>
        <taxon>Bacillati</taxon>
        <taxon>Bacillota</taxon>
        <taxon>Bacilli</taxon>
        <taxon>Lactobacillales</taxon>
        <taxon>Enterococcaceae</taxon>
        <taxon>Enterococcus</taxon>
    </lineage>
</organism>
<feature type="transmembrane region" description="Helical" evidence="1">
    <location>
        <begin position="105"/>
        <end position="126"/>
    </location>
</feature>
<keyword evidence="1" id="KW-1133">Transmembrane helix</keyword>
<keyword evidence="1" id="KW-0812">Transmembrane</keyword>
<name>S0JZY3_9ENTE</name>
<keyword evidence="3" id="KW-1185">Reference proteome</keyword>
<proteinExistence type="predicted"/>
<keyword evidence="1" id="KW-0472">Membrane</keyword>
<dbReference type="EMBL" id="AHYR01000013">
    <property type="protein sequence ID" value="EOT38424.1"/>
    <property type="molecule type" value="Genomic_DNA"/>
</dbReference>
<accession>S0JZY3</accession>
<dbReference type="Proteomes" id="UP000014127">
    <property type="component" value="Unassembled WGS sequence"/>
</dbReference>
<dbReference type="RefSeq" id="WP_016173800.1">
    <property type="nucleotide sequence ID" value="NZ_ASWK01000001.1"/>
</dbReference>
<feature type="transmembrane region" description="Helical" evidence="1">
    <location>
        <begin position="132"/>
        <end position="150"/>
    </location>
</feature>
<evidence type="ECO:0000256" key="1">
    <source>
        <dbReference type="SAM" id="Phobius"/>
    </source>
</evidence>
<feature type="transmembrane region" description="Helical" evidence="1">
    <location>
        <begin position="6"/>
        <end position="22"/>
    </location>
</feature>
<dbReference type="OrthoDB" id="9925449at2"/>
<protein>
    <submittedName>
        <fullName evidence="2">Uncharacterized protein</fullName>
    </submittedName>
</protein>
<dbReference type="PATRIC" id="fig|1139219.3.peg.2638"/>